<name>A0A7L9VPR0_LIMMU</name>
<feature type="chain" id="PRO_5038482464" description="Lipoprotein" evidence="2">
    <location>
        <begin position="22"/>
        <end position="159"/>
    </location>
</feature>
<protein>
    <recommendedName>
        <fullName evidence="5">Lipoprotein</fullName>
    </recommendedName>
</protein>
<dbReference type="Proteomes" id="UP000593929">
    <property type="component" value="Plasmid unnamed1"/>
</dbReference>
<evidence type="ECO:0008006" key="5">
    <source>
        <dbReference type="Google" id="ProtNLM"/>
    </source>
</evidence>
<geneLocation type="plasmid" evidence="3 4">
    <name>unnamed1</name>
</geneLocation>
<feature type="region of interest" description="Disordered" evidence="1">
    <location>
        <begin position="22"/>
        <end position="111"/>
    </location>
</feature>
<proteinExistence type="predicted"/>
<feature type="compositionally biased region" description="Polar residues" evidence="1">
    <location>
        <begin position="48"/>
        <end position="59"/>
    </location>
</feature>
<accession>A0A7L9VPR0</accession>
<feature type="compositionally biased region" description="Basic and acidic residues" evidence="1">
    <location>
        <begin position="85"/>
        <end position="96"/>
    </location>
</feature>
<reference evidence="3 4" key="1">
    <citation type="submission" date="2020-10" db="EMBL/GenBank/DDBJ databases">
        <title>Genome sequencing of Lactobacillus mucosae KCTC 21011.</title>
        <authorList>
            <person name="Kim J."/>
        </authorList>
    </citation>
    <scope>NUCLEOTIDE SEQUENCE [LARGE SCALE GENOMIC DNA]</scope>
    <source>
        <strain evidence="3 4">LM011</strain>
        <plasmid evidence="3 4">unnamed1</plasmid>
    </source>
</reference>
<evidence type="ECO:0000256" key="2">
    <source>
        <dbReference type="SAM" id="SignalP"/>
    </source>
</evidence>
<feature type="compositionally biased region" description="Low complexity" evidence="1">
    <location>
        <begin position="65"/>
        <end position="75"/>
    </location>
</feature>
<dbReference type="RefSeq" id="WP_056968801.1">
    <property type="nucleotide sequence ID" value="NZ_CBCRVQ010000012.1"/>
</dbReference>
<evidence type="ECO:0000256" key="1">
    <source>
        <dbReference type="SAM" id="MobiDB-lite"/>
    </source>
</evidence>
<dbReference type="EMBL" id="CP062965">
    <property type="protein sequence ID" value="QOL68860.1"/>
    <property type="molecule type" value="Genomic_DNA"/>
</dbReference>
<dbReference type="AlphaFoldDB" id="A0A7L9VPR0"/>
<feature type="compositionally biased region" description="Polar residues" evidence="1">
    <location>
        <begin position="22"/>
        <end position="40"/>
    </location>
</feature>
<evidence type="ECO:0000313" key="3">
    <source>
        <dbReference type="EMBL" id="QOL68860.1"/>
    </source>
</evidence>
<feature type="signal peptide" evidence="2">
    <location>
        <begin position="1"/>
        <end position="21"/>
    </location>
</feature>
<sequence>MKKILVSFLVVLVGLSLTACGSNNKQAKENSSLKAQNSSLKAKEQQRENSSLKAENSSLKNDKQTSTASSNNTSNQEDNTSNQEDPARLSNEEVGNRVKTAKGDTSPDYNTIVENHGDGTYDVELRRDAPSGQNSNLIGEYVYNAKTNAITTKFESGLD</sequence>
<keyword evidence="2" id="KW-0732">Signal</keyword>
<gene>
    <name evidence="3" type="ORF">LM011_00190</name>
</gene>
<organism evidence="3 4">
    <name type="scientific">Limosilactobacillus mucosae</name>
    <name type="common">Lactobacillus mucosae</name>
    <dbReference type="NCBI Taxonomy" id="97478"/>
    <lineage>
        <taxon>Bacteria</taxon>
        <taxon>Bacillati</taxon>
        <taxon>Bacillota</taxon>
        <taxon>Bacilli</taxon>
        <taxon>Lactobacillales</taxon>
        <taxon>Lactobacillaceae</taxon>
        <taxon>Limosilactobacillus</taxon>
    </lineage>
</organism>
<keyword evidence="3" id="KW-0614">Plasmid</keyword>
<evidence type="ECO:0000313" key="4">
    <source>
        <dbReference type="Proteomes" id="UP000593929"/>
    </source>
</evidence>
<dbReference type="PROSITE" id="PS51257">
    <property type="entry name" value="PROKAR_LIPOPROTEIN"/>
    <property type="match status" value="1"/>
</dbReference>